<proteinExistence type="predicted"/>
<dbReference type="EMBL" id="PQXN01000233">
    <property type="protein sequence ID" value="TGO48652.1"/>
    <property type="molecule type" value="Genomic_DNA"/>
</dbReference>
<gene>
    <name evidence="1" type="ORF">BCON_0234g00160</name>
</gene>
<name>A0A4Z1HMZ4_9HELO</name>
<dbReference type="AlphaFoldDB" id="A0A4Z1HMZ4"/>
<sequence length="202" mass="22616">MDEFEQAITAGLDTYWDAKVLTKEEQDPSEEKPYAGALGFTESMPNFPPLASRTQLDPGMVSSGEPPAVTTPSVCDFPNKSGQIKGVKRAILLPSFKAWCPNNVFTGAYDDTINYYEHRELLKSKKQSTSMIAPPNCHKPNLGQKLVKRSERLGDTLVDWNKPGQKLVKDGEVKYLRSLCSGPSLGRHQRQQLERLIDIFMK</sequence>
<organism evidence="1 2">
    <name type="scientific">Botryotinia convoluta</name>
    <dbReference type="NCBI Taxonomy" id="54673"/>
    <lineage>
        <taxon>Eukaryota</taxon>
        <taxon>Fungi</taxon>
        <taxon>Dikarya</taxon>
        <taxon>Ascomycota</taxon>
        <taxon>Pezizomycotina</taxon>
        <taxon>Leotiomycetes</taxon>
        <taxon>Helotiales</taxon>
        <taxon>Sclerotiniaceae</taxon>
        <taxon>Botryotinia</taxon>
    </lineage>
</organism>
<accession>A0A4Z1HMZ4</accession>
<evidence type="ECO:0000313" key="1">
    <source>
        <dbReference type="EMBL" id="TGO48652.1"/>
    </source>
</evidence>
<protein>
    <submittedName>
        <fullName evidence="1">Uncharacterized protein</fullName>
    </submittedName>
</protein>
<dbReference type="OrthoDB" id="10455970at2759"/>
<reference evidence="1 2" key="1">
    <citation type="submission" date="2017-12" db="EMBL/GenBank/DDBJ databases">
        <title>Comparative genomics of Botrytis spp.</title>
        <authorList>
            <person name="Valero-Jimenez C.A."/>
            <person name="Tapia P."/>
            <person name="Veloso J."/>
            <person name="Silva-Moreno E."/>
            <person name="Staats M."/>
            <person name="Valdes J.H."/>
            <person name="Van Kan J.A.L."/>
        </authorList>
    </citation>
    <scope>NUCLEOTIDE SEQUENCE [LARGE SCALE GENOMIC DNA]</scope>
    <source>
        <strain evidence="1 2">MUCL11595</strain>
    </source>
</reference>
<keyword evidence="2" id="KW-1185">Reference proteome</keyword>
<dbReference type="Proteomes" id="UP000297527">
    <property type="component" value="Unassembled WGS sequence"/>
</dbReference>
<comment type="caution">
    <text evidence="1">The sequence shown here is derived from an EMBL/GenBank/DDBJ whole genome shotgun (WGS) entry which is preliminary data.</text>
</comment>
<evidence type="ECO:0000313" key="2">
    <source>
        <dbReference type="Proteomes" id="UP000297527"/>
    </source>
</evidence>